<reference evidence="1 2" key="1">
    <citation type="submission" date="2023-08" db="EMBL/GenBank/DDBJ databases">
        <title>The whole genome sequence of Lysobacter yananisis.</title>
        <authorList>
            <person name="Sun H."/>
        </authorList>
    </citation>
    <scope>NUCLEOTIDE SEQUENCE [LARGE SCALE GENOMIC DNA]</scope>
    <source>
        <strain evidence="1 2">SNNU513</strain>
    </source>
</reference>
<name>A0ABY9PCD2_9GAMM</name>
<dbReference type="EMBL" id="CP133568">
    <property type="protein sequence ID" value="WMT04425.1"/>
    <property type="molecule type" value="Genomic_DNA"/>
</dbReference>
<protein>
    <submittedName>
        <fullName evidence="1">Uncharacterized protein</fullName>
    </submittedName>
</protein>
<dbReference type="Proteomes" id="UP001229313">
    <property type="component" value="Chromosome"/>
</dbReference>
<evidence type="ECO:0000313" key="2">
    <source>
        <dbReference type="Proteomes" id="UP001229313"/>
    </source>
</evidence>
<dbReference type="RefSeq" id="WP_157490474.1">
    <property type="nucleotide sequence ID" value="NZ_CP133568.1"/>
</dbReference>
<organism evidence="1 2">
    <name type="scientific">Lysobacter yananisis</name>
    <dbReference type="NCBI Taxonomy" id="1003114"/>
    <lineage>
        <taxon>Bacteria</taxon>
        <taxon>Pseudomonadati</taxon>
        <taxon>Pseudomonadota</taxon>
        <taxon>Gammaproteobacteria</taxon>
        <taxon>Lysobacterales</taxon>
        <taxon>Lysobacteraceae</taxon>
        <taxon>Lysobacter</taxon>
    </lineage>
</organism>
<accession>A0ABY9PCD2</accession>
<sequence>MADDVRTLGRSVNEFRGNNFSSAKLRDVGFNTGIVLADQVLPEGEEYLYIADTSAAVAWLKNAPVPKDRKAEKEYKGLLGLMSYYTSTGQKDQFMTGPFPPGFREAAATFGSLLA</sequence>
<evidence type="ECO:0000313" key="1">
    <source>
        <dbReference type="EMBL" id="WMT04425.1"/>
    </source>
</evidence>
<gene>
    <name evidence="1" type="ORF">RDV84_06245</name>
</gene>
<proteinExistence type="predicted"/>
<keyword evidence="2" id="KW-1185">Reference proteome</keyword>